<evidence type="ECO:0000256" key="4">
    <source>
        <dbReference type="ARBA" id="ARBA00022984"/>
    </source>
</evidence>
<reference evidence="8 9" key="1">
    <citation type="submission" date="2019-06" db="EMBL/GenBank/DDBJ databases">
        <title>Whole genome shotgun sequence of Paenarthrobacter aurescens NBRC 12136.</title>
        <authorList>
            <person name="Hosoyama A."/>
            <person name="Uohara A."/>
            <person name="Ohji S."/>
            <person name="Ichikawa N."/>
        </authorList>
    </citation>
    <scope>NUCLEOTIDE SEQUENCE [LARGE SCALE GENOMIC DNA]</scope>
    <source>
        <strain evidence="8 9">NBRC 12136</strain>
    </source>
</reference>
<dbReference type="GO" id="GO:0071555">
    <property type="term" value="P:cell wall organization"/>
    <property type="evidence" value="ECO:0007669"/>
    <property type="project" value="UniProtKB-KW"/>
</dbReference>
<organism evidence="8 9">
    <name type="scientific">Paenarthrobacter aurescens</name>
    <name type="common">Arthrobacter aurescens</name>
    <dbReference type="NCBI Taxonomy" id="43663"/>
    <lineage>
        <taxon>Bacteria</taxon>
        <taxon>Bacillati</taxon>
        <taxon>Actinomycetota</taxon>
        <taxon>Actinomycetes</taxon>
        <taxon>Micrococcales</taxon>
        <taxon>Micrococcaceae</taxon>
        <taxon>Paenarthrobacter</taxon>
    </lineage>
</organism>
<dbReference type="InterPro" id="IPR003447">
    <property type="entry name" value="FEMABX"/>
</dbReference>
<evidence type="ECO:0000256" key="6">
    <source>
        <dbReference type="ARBA" id="ARBA00023316"/>
    </source>
</evidence>
<evidence type="ECO:0000256" key="5">
    <source>
        <dbReference type="ARBA" id="ARBA00023315"/>
    </source>
</evidence>
<keyword evidence="2" id="KW-0808">Transferase</keyword>
<dbReference type="GO" id="GO:0008360">
    <property type="term" value="P:regulation of cell shape"/>
    <property type="evidence" value="ECO:0007669"/>
    <property type="project" value="UniProtKB-KW"/>
</dbReference>
<evidence type="ECO:0000256" key="2">
    <source>
        <dbReference type="ARBA" id="ARBA00022679"/>
    </source>
</evidence>
<keyword evidence="6" id="KW-0961">Cell wall biogenesis/degradation</keyword>
<keyword evidence="5" id="KW-0012">Acyltransferase</keyword>
<dbReference type="Gene3D" id="1.20.58.90">
    <property type="match status" value="1"/>
</dbReference>
<dbReference type="Gene3D" id="3.40.630.30">
    <property type="match status" value="2"/>
</dbReference>
<keyword evidence="7" id="KW-0175">Coiled coil</keyword>
<dbReference type="PANTHER" id="PTHR36174">
    <property type="entry name" value="LIPID II:GLYCINE GLYCYLTRANSFERASE"/>
    <property type="match status" value="1"/>
</dbReference>
<comment type="similarity">
    <text evidence="1">Belongs to the FemABX family.</text>
</comment>
<dbReference type="InterPro" id="IPR016181">
    <property type="entry name" value="Acyl_CoA_acyltransferase"/>
</dbReference>
<feature type="coiled-coil region" evidence="7">
    <location>
        <begin position="257"/>
        <end position="284"/>
    </location>
</feature>
<comment type="caution">
    <text evidence="8">The sequence shown here is derived from an EMBL/GenBank/DDBJ whole genome shotgun (WGS) entry which is preliminary data.</text>
</comment>
<gene>
    <name evidence="8" type="ORF">AAU01_35610</name>
</gene>
<sequence>MTPIEAGTDMEFVILSDADFETFAKGHPQGSFIQSLDLTRFQRARGQEVELFGVRRNGSLIAAGKLVYTSNRIGYKTADCAKGPLMDYSDPAVVRFVVEQLKKHAASKKAAELRISPNIRYIARDEEGAEHPEVEDNRPLLKELEGLGFKHQGFDMNFANINWMFIKQLDGIADSEELIMGMNYRTRKAIRKAEKNGVYLEQATLETLDDFYNALSTAGDEKGFTYREREYYEQLLRNTSDEFTKLMMAKINIPEYRASITKRLDAESKTLADLKREVEETGSKKKANRIKVVQDLVDSYERSLKDIERFPDSVGVATVAAIHFACSGDELVCVIGGTVQDYIYFNGATSLYWGMMLHALNNGYSRYNFYGTFGIQGQDETGHGGYEFKKGFGGEVVQLVGDFVAPVNPLVFHGYRAVRKLAGAAQTVLGRLPLEKLPVVGKFRRNR</sequence>
<keyword evidence="3" id="KW-0133">Cell shape</keyword>
<keyword evidence="4" id="KW-0573">Peptidoglycan synthesis</keyword>
<evidence type="ECO:0000256" key="1">
    <source>
        <dbReference type="ARBA" id="ARBA00009943"/>
    </source>
</evidence>
<dbReference type="SUPFAM" id="SSF55729">
    <property type="entry name" value="Acyl-CoA N-acyltransferases (Nat)"/>
    <property type="match status" value="2"/>
</dbReference>
<dbReference type="PROSITE" id="PS51191">
    <property type="entry name" value="FEMABX"/>
    <property type="match status" value="1"/>
</dbReference>
<evidence type="ECO:0000256" key="3">
    <source>
        <dbReference type="ARBA" id="ARBA00022960"/>
    </source>
</evidence>
<dbReference type="Proteomes" id="UP000317715">
    <property type="component" value="Unassembled WGS sequence"/>
</dbReference>
<evidence type="ECO:0000313" key="9">
    <source>
        <dbReference type="Proteomes" id="UP000317715"/>
    </source>
</evidence>
<keyword evidence="9" id="KW-1185">Reference proteome</keyword>
<name>A0A4Y3NNP6_PAEAU</name>
<protein>
    <submittedName>
        <fullName evidence="8">Peptidoglycan bridge formation protein FemAB</fullName>
    </submittedName>
</protein>
<evidence type="ECO:0000256" key="7">
    <source>
        <dbReference type="SAM" id="Coils"/>
    </source>
</evidence>
<dbReference type="InterPro" id="IPR050644">
    <property type="entry name" value="PG_Glycine_Bridge_Synth"/>
</dbReference>
<dbReference type="GO" id="GO:0016755">
    <property type="term" value="F:aminoacyltransferase activity"/>
    <property type="evidence" value="ECO:0007669"/>
    <property type="project" value="InterPro"/>
</dbReference>
<dbReference type="Pfam" id="PF02388">
    <property type="entry name" value="FemAB"/>
    <property type="match status" value="1"/>
</dbReference>
<proteinExistence type="inferred from homology"/>
<dbReference type="AlphaFoldDB" id="A0A4Y3NNP6"/>
<dbReference type="GO" id="GO:0009252">
    <property type="term" value="P:peptidoglycan biosynthetic process"/>
    <property type="evidence" value="ECO:0007669"/>
    <property type="project" value="UniProtKB-KW"/>
</dbReference>
<evidence type="ECO:0000313" key="8">
    <source>
        <dbReference type="EMBL" id="GEB20806.1"/>
    </source>
</evidence>
<dbReference type="EMBL" id="BJMD01000026">
    <property type="protein sequence ID" value="GEB20806.1"/>
    <property type="molecule type" value="Genomic_DNA"/>
</dbReference>
<accession>A0A4Y3NNP6</accession>
<dbReference type="PANTHER" id="PTHR36174:SF1">
    <property type="entry name" value="LIPID II:GLYCINE GLYCYLTRANSFERASE"/>
    <property type="match status" value="1"/>
</dbReference>